<evidence type="ECO:0000313" key="2">
    <source>
        <dbReference type="EMBL" id="RDH46098.1"/>
    </source>
</evidence>
<protein>
    <submittedName>
        <fullName evidence="2">GMP synthase</fullName>
    </submittedName>
</protein>
<evidence type="ECO:0000313" key="3">
    <source>
        <dbReference type="Proteomes" id="UP000257039"/>
    </source>
</evidence>
<dbReference type="Gene3D" id="3.40.50.880">
    <property type="match status" value="1"/>
</dbReference>
<feature type="domain" description="Glutamine amidotransferase" evidence="1">
    <location>
        <begin position="83"/>
        <end position="188"/>
    </location>
</feature>
<keyword evidence="3" id="KW-1185">Reference proteome</keyword>
<name>A0A4P9VR85_9GAMM</name>
<reference evidence="2 3" key="1">
    <citation type="submission" date="2017-04" db="EMBL/GenBank/DDBJ databases">
        <title>Draft genome sequence of Zooshikella ganghwensis VG4 isolated from Red Sea sediments.</title>
        <authorList>
            <person name="Rehman Z."/>
            <person name="Alam I."/>
            <person name="Kamau A."/>
            <person name="Bajic V."/>
            <person name="Leiknes T."/>
        </authorList>
    </citation>
    <scope>NUCLEOTIDE SEQUENCE [LARGE SCALE GENOMIC DNA]</scope>
    <source>
        <strain evidence="2 3">VG4</strain>
    </source>
</reference>
<accession>A0A4P9VR85</accession>
<dbReference type="PROSITE" id="PS51273">
    <property type="entry name" value="GATASE_TYPE_1"/>
    <property type="match status" value="1"/>
</dbReference>
<dbReference type="AlphaFoldDB" id="A0A4P9VR85"/>
<dbReference type="PANTHER" id="PTHR42695:SF5">
    <property type="entry name" value="GLUTAMINE AMIDOTRANSFERASE YLR126C-RELATED"/>
    <property type="match status" value="1"/>
</dbReference>
<dbReference type="InterPro" id="IPR044992">
    <property type="entry name" value="ChyE-like"/>
</dbReference>
<dbReference type="RefSeq" id="WP_094788910.1">
    <property type="nucleotide sequence ID" value="NZ_NDXW01000001.1"/>
</dbReference>
<organism evidence="2 3">
    <name type="scientific">Zooshikella ganghwensis</name>
    <dbReference type="NCBI Taxonomy" id="202772"/>
    <lineage>
        <taxon>Bacteria</taxon>
        <taxon>Pseudomonadati</taxon>
        <taxon>Pseudomonadota</taxon>
        <taxon>Gammaproteobacteria</taxon>
        <taxon>Oceanospirillales</taxon>
        <taxon>Zooshikellaceae</taxon>
        <taxon>Zooshikella</taxon>
    </lineage>
</organism>
<dbReference type="EMBL" id="NDXW01000001">
    <property type="protein sequence ID" value="RDH46098.1"/>
    <property type="molecule type" value="Genomic_DNA"/>
</dbReference>
<gene>
    <name evidence="2" type="ORF">B9G39_23075</name>
</gene>
<dbReference type="CDD" id="cd01741">
    <property type="entry name" value="GATase1_1"/>
    <property type="match status" value="1"/>
</dbReference>
<dbReference type="SUPFAM" id="SSF52317">
    <property type="entry name" value="Class I glutamine amidotransferase-like"/>
    <property type="match status" value="1"/>
</dbReference>
<dbReference type="PANTHER" id="PTHR42695">
    <property type="entry name" value="GLUTAMINE AMIDOTRANSFERASE YLR126C-RELATED"/>
    <property type="match status" value="1"/>
</dbReference>
<dbReference type="GO" id="GO:0005829">
    <property type="term" value="C:cytosol"/>
    <property type="evidence" value="ECO:0007669"/>
    <property type="project" value="TreeGrafter"/>
</dbReference>
<evidence type="ECO:0000259" key="1">
    <source>
        <dbReference type="Pfam" id="PF00117"/>
    </source>
</evidence>
<dbReference type="Proteomes" id="UP000257039">
    <property type="component" value="Unassembled WGS sequence"/>
</dbReference>
<dbReference type="Pfam" id="PF00117">
    <property type="entry name" value="GATase"/>
    <property type="match status" value="1"/>
</dbReference>
<dbReference type="InterPro" id="IPR029062">
    <property type="entry name" value="Class_I_gatase-like"/>
</dbReference>
<comment type="caution">
    <text evidence="2">The sequence shown here is derived from an EMBL/GenBank/DDBJ whole genome shotgun (WGS) entry which is preliminary data.</text>
</comment>
<dbReference type="InterPro" id="IPR017926">
    <property type="entry name" value="GATASE"/>
</dbReference>
<sequence length="243" mass="27293">MKLGILQCDDVRPELLRKHGNYPAMIQKLLSAADFPCEFSIFQVHHNEFPDHITVCDAYITTGSRYSAYDNLTWIRLLETFFLQIAETNIPVVGICFGHQVMAQALGGQVAKSPNGWGVGVYQNDIVLKTPWMDPVQSNLNLVASHQDQVINLPSDATHIAGCAFCPNYMALFTKNMLGIQGHPEFSKAYGRDLLECRIDVVPAAVMEQALASFNSEDDSIVCARWILNFFDEFKRKIYNSVQ</sequence>
<proteinExistence type="predicted"/>